<dbReference type="PANTHER" id="PTHR34685">
    <property type="entry name" value="RED CHLOROPHYLL CATABOLITE REDUCTASE, CHLOROPLASTIC"/>
    <property type="match status" value="1"/>
</dbReference>
<reference evidence="1 2" key="1">
    <citation type="submission" date="2019-09" db="EMBL/GenBank/DDBJ databases">
        <title>Mumia zhuanghuii sp. nov. isolated from the intestinal contents of plateau pika (Ochotona curzoniae) in the Qinghai-Tibet plateau of China.</title>
        <authorList>
            <person name="Tian Z."/>
        </authorList>
    </citation>
    <scope>NUCLEOTIDE SEQUENCE [LARGE SCALE GENOMIC DNA]</scope>
    <source>
        <strain evidence="2">350</strain>
    </source>
</reference>
<dbReference type="Proteomes" id="UP000307768">
    <property type="component" value="Unassembled WGS sequence"/>
</dbReference>
<dbReference type="GO" id="GO:0051743">
    <property type="term" value="F:red chlorophyll catabolite reductase activity"/>
    <property type="evidence" value="ECO:0007669"/>
    <property type="project" value="InterPro"/>
</dbReference>
<dbReference type="EMBL" id="VDFQ02000005">
    <property type="protein sequence ID" value="KAA1420487.1"/>
    <property type="molecule type" value="Genomic_DNA"/>
</dbReference>
<sequence length="274" mass="30847">MSQSLKFVQEHLDESGPTDVTETFQTWLALVERLKQKVADRFELERDPSTEILEDFGGETGAKGRVRGYAGPEIDWMVHSHMENAAAGFCNVHLTIWLGPQIKVPHFGMALGCFPQGWFFLDSVPRSYLVTDTDSFDRYYEPVNARWEELQSNSLLEPFVSRSAFVRAGLSPTAFCHMAPAGEEMTQLVTEVAEEHLDRWLGWVDAAEAVPVAERAALSADDEAIRRNIAERDPANVMGDRYFGAETTQRLVRALWGGDRKLPRALEHEAHPGR</sequence>
<dbReference type="AlphaFoldDB" id="A0A5Q6RR44"/>
<dbReference type="Gene3D" id="3.40.1500.20">
    <property type="match status" value="1"/>
</dbReference>
<dbReference type="OrthoDB" id="6397580at2"/>
<proteinExistence type="predicted"/>
<evidence type="ECO:0000313" key="2">
    <source>
        <dbReference type="Proteomes" id="UP000307768"/>
    </source>
</evidence>
<protein>
    <submittedName>
        <fullName evidence="1">Oxidoreductase</fullName>
    </submittedName>
</protein>
<dbReference type="PANTHER" id="PTHR34685:SF2">
    <property type="entry name" value="RED CHLOROPHYLL CATABOLITE REDUCTASE, CHLOROPLASTIC"/>
    <property type="match status" value="1"/>
</dbReference>
<evidence type="ECO:0000313" key="1">
    <source>
        <dbReference type="EMBL" id="KAA1420487.1"/>
    </source>
</evidence>
<comment type="caution">
    <text evidence="1">The sequence shown here is derived from an EMBL/GenBank/DDBJ whole genome shotgun (WGS) entry which is preliminary data.</text>
</comment>
<name>A0A5Q6RR44_9ACTN</name>
<dbReference type="Pfam" id="PF06405">
    <property type="entry name" value="RCC_reductase"/>
    <property type="match status" value="1"/>
</dbReference>
<dbReference type="RefSeq" id="WP_149770656.1">
    <property type="nucleotide sequence ID" value="NZ_VDFQ02000005.1"/>
</dbReference>
<organism evidence="1 2">
    <name type="scientific">Mumia zhuanghuii</name>
    <dbReference type="NCBI Taxonomy" id="2585211"/>
    <lineage>
        <taxon>Bacteria</taxon>
        <taxon>Bacillati</taxon>
        <taxon>Actinomycetota</taxon>
        <taxon>Actinomycetes</taxon>
        <taxon>Propionibacteriales</taxon>
        <taxon>Nocardioidaceae</taxon>
        <taxon>Mumia</taxon>
    </lineage>
</organism>
<accession>A0A5Q6RR44</accession>
<gene>
    <name evidence="1" type="ORF">FE697_016125</name>
</gene>
<dbReference type="InterPro" id="IPR009439">
    <property type="entry name" value="RCC_reductase"/>
</dbReference>